<protein>
    <submittedName>
        <fullName evidence="8">Organic cation transporter-like protein</fullName>
    </submittedName>
</protein>
<feature type="region of interest" description="Disordered" evidence="5">
    <location>
        <begin position="286"/>
        <end position="317"/>
    </location>
</feature>
<evidence type="ECO:0000313" key="8">
    <source>
        <dbReference type="EMBL" id="KAJ8032620.1"/>
    </source>
</evidence>
<dbReference type="AlphaFoldDB" id="A0A9Q1BTR6"/>
<keyword evidence="3 6" id="KW-1133">Transmembrane helix</keyword>
<evidence type="ECO:0000256" key="5">
    <source>
        <dbReference type="SAM" id="MobiDB-lite"/>
    </source>
</evidence>
<dbReference type="Proteomes" id="UP001152320">
    <property type="component" value="Chromosome 12"/>
</dbReference>
<feature type="transmembrane region" description="Helical" evidence="6">
    <location>
        <begin position="147"/>
        <end position="180"/>
    </location>
</feature>
<reference evidence="8" key="1">
    <citation type="submission" date="2021-10" db="EMBL/GenBank/DDBJ databases">
        <title>Tropical sea cucumber genome reveals ecological adaptation and Cuvierian tubules defense mechanism.</title>
        <authorList>
            <person name="Chen T."/>
        </authorList>
    </citation>
    <scope>NUCLEOTIDE SEQUENCE</scope>
    <source>
        <strain evidence="8">Nanhai2018</strain>
        <tissue evidence="8">Muscle</tissue>
    </source>
</reference>
<evidence type="ECO:0000256" key="4">
    <source>
        <dbReference type="ARBA" id="ARBA00023136"/>
    </source>
</evidence>
<feature type="transmembrane region" description="Helical" evidence="6">
    <location>
        <begin position="230"/>
        <end position="249"/>
    </location>
</feature>
<feature type="transmembrane region" description="Helical" evidence="6">
    <location>
        <begin position="490"/>
        <end position="510"/>
    </location>
</feature>
<feature type="transmembrane region" description="Helical" evidence="6">
    <location>
        <begin position="398"/>
        <end position="419"/>
    </location>
</feature>
<comment type="caution">
    <text evidence="8">The sequence shown here is derived from an EMBL/GenBank/DDBJ whole genome shotgun (WGS) entry which is preliminary data.</text>
</comment>
<keyword evidence="2 6" id="KW-0812">Transmembrane</keyword>
<feature type="transmembrane region" description="Helical" evidence="6">
    <location>
        <begin position="335"/>
        <end position="356"/>
    </location>
</feature>
<dbReference type="OrthoDB" id="6884957at2759"/>
<keyword evidence="9" id="KW-1185">Reference proteome</keyword>
<dbReference type="InterPro" id="IPR020846">
    <property type="entry name" value="MFS_dom"/>
</dbReference>
<evidence type="ECO:0000259" key="7">
    <source>
        <dbReference type="PROSITE" id="PS50850"/>
    </source>
</evidence>
<keyword evidence="4 6" id="KW-0472">Membrane</keyword>
<name>A0A9Q1BTR6_HOLLE</name>
<sequence length="566" mass="62432">MDIDQALQLSNPLGRTQFVIFTASVLTNIQTGMIILSHVFVAEVPPHYCSFNSTHMIEEIILGNGSLFAGCDDHINPSTTNKTHTCTNGWVYDTEVTGQSIVSDWDLICDKDYLPGLSQSFLLAGIGFGSVFGGPLADIYGRRPTFIIALILFNASGLLVSFAPNLAVFITLRFLMGAIFKSVRIPLVNLMYEFLLPKHRAVIGLFPVMTIVLGYIIMTGFAYYLRGWRYFHLLIMSPCVILMSFAWCIPESVRWILSQGDIEKAEKAMQKVAKFNKAVDFPNPAFSTTYPSREGNQNVPSSKPKENTSDSTLQESKTKHQTTLRAVSQLFKQPVLTVTFVLSFGWISLTMIYFGFALSSGSFSGDPYLNFLIISVADIPVILPAILLIKKVGNLKPLFFGFLGAGVTMVAIAVLPYLVEGGASLGKVLTALAVLGKFCLGMAAPGLLLFQAELFPTTIRNSGTAVVQLIGSVGSLSSPLLLYLNKLFHGLAFVIMAIFAFIAMVIALFLPDTRNTIQPETPADVQAMFDQKWRLRLGRRKQTRDQNIAFEDNIVQLERFDKVNHL</sequence>
<dbReference type="InterPro" id="IPR005829">
    <property type="entry name" value="Sugar_transporter_CS"/>
</dbReference>
<dbReference type="InterPro" id="IPR036259">
    <property type="entry name" value="MFS_trans_sf"/>
</dbReference>
<evidence type="ECO:0000256" key="3">
    <source>
        <dbReference type="ARBA" id="ARBA00022989"/>
    </source>
</evidence>
<dbReference type="Pfam" id="PF00083">
    <property type="entry name" value="Sugar_tr"/>
    <property type="match status" value="1"/>
</dbReference>
<dbReference type="Gene3D" id="1.20.1250.20">
    <property type="entry name" value="MFS general substrate transporter like domains"/>
    <property type="match status" value="1"/>
</dbReference>
<dbReference type="GO" id="GO:0022857">
    <property type="term" value="F:transmembrane transporter activity"/>
    <property type="evidence" value="ECO:0007669"/>
    <property type="project" value="InterPro"/>
</dbReference>
<dbReference type="PROSITE" id="PS50850">
    <property type="entry name" value="MFS"/>
    <property type="match status" value="1"/>
</dbReference>
<feature type="transmembrane region" description="Helical" evidence="6">
    <location>
        <begin position="121"/>
        <end position="141"/>
    </location>
</feature>
<feature type="domain" description="Major facilitator superfamily (MFS) profile" evidence="7">
    <location>
        <begin position="58"/>
        <end position="515"/>
    </location>
</feature>
<dbReference type="SUPFAM" id="SSF103473">
    <property type="entry name" value="MFS general substrate transporter"/>
    <property type="match status" value="1"/>
</dbReference>
<evidence type="ECO:0000313" key="9">
    <source>
        <dbReference type="Proteomes" id="UP001152320"/>
    </source>
</evidence>
<dbReference type="EMBL" id="JAIZAY010000012">
    <property type="protein sequence ID" value="KAJ8032620.1"/>
    <property type="molecule type" value="Genomic_DNA"/>
</dbReference>
<feature type="compositionally biased region" description="Polar residues" evidence="5">
    <location>
        <begin position="286"/>
        <end position="301"/>
    </location>
</feature>
<evidence type="ECO:0000256" key="2">
    <source>
        <dbReference type="ARBA" id="ARBA00022692"/>
    </source>
</evidence>
<feature type="transmembrane region" description="Helical" evidence="6">
    <location>
        <begin position="201"/>
        <end position="224"/>
    </location>
</feature>
<feature type="transmembrane region" description="Helical" evidence="6">
    <location>
        <begin position="431"/>
        <end position="450"/>
    </location>
</feature>
<feature type="transmembrane region" description="Helical" evidence="6">
    <location>
        <begin position="368"/>
        <end position="389"/>
    </location>
</feature>
<accession>A0A9Q1BTR6</accession>
<dbReference type="PROSITE" id="PS00216">
    <property type="entry name" value="SUGAR_TRANSPORT_1"/>
    <property type="match status" value="1"/>
</dbReference>
<feature type="transmembrane region" description="Helical" evidence="6">
    <location>
        <begin position="462"/>
        <end position="484"/>
    </location>
</feature>
<organism evidence="8 9">
    <name type="scientific">Holothuria leucospilota</name>
    <name type="common">Black long sea cucumber</name>
    <name type="synonym">Mertensiothuria leucospilota</name>
    <dbReference type="NCBI Taxonomy" id="206669"/>
    <lineage>
        <taxon>Eukaryota</taxon>
        <taxon>Metazoa</taxon>
        <taxon>Echinodermata</taxon>
        <taxon>Eleutherozoa</taxon>
        <taxon>Echinozoa</taxon>
        <taxon>Holothuroidea</taxon>
        <taxon>Aspidochirotacea</taxon>
        <taxon>Aspidochirotida</taxon>
        <taxon>Holothuriidae</taxon>
        <taxon>Holothuria</taxon>
    </lineage>
</organism>
<gene>
    <name evidence="8" type="ORF">HOLleu_26189</name>
</gene>
<dbReference type="InterPro" id="IPR005828">
    <property type="entry name" value="MFS_sugar_transport-like"/>
</dbReference>
<proteinExistence type="predicted"/>
<dbReference type="GO" id="GO:0016020">
    <property type="term" value="C:membrane"/>
    <property type="evidence" value="ECO:0007669"/>
    <property type="project" value="UniProtKB-SubCell"/>
</dbReference>
<comment type="subcellular location">
    <subcellularLocation>
        <location evidence="1">Membrane</location>
        <topology evidence="1">Multi-pass membrane protein</topology>
    </subcellularLocation>
</comment>
<evidence type="ECO:0000256" key="6">
    <source>
        <dbReference type="SAM" id="Phobius"/>
    </source>
</evidence>
<evidence type="ECO:0000256" key="1">
    <source>
        <dbReference type="ARBA" id="ARBA00004141"/>
    </source>
</evidence>
<dbReference type="PANTHER" id="PTHR24064">
    <property type="entry name" value="SOLUTE CARRIER FAMILY 22 MEMBER"/>
    <property type="match status" value="1"/>
</dbReference>